<gene>
    <name evidence="1" type="ORF">AC626_10010</name>
</gene>
<name>A0A0L0ET71_9GAMM</name>
<evidence type="ECO:0008006" key="3">
    <source>
        <dbReference type="Google" id="ProtNLM"/>
    </source>
</evidence>
<dbReference type="EMBL" id="LFZX01000061">
    <property type="protein sequence ID" value="KNC67560.1"/>
    <property type="molecule type" value="Genomic_DNA"/>
</dbReference>
<sequence>MLFPKLLEPFLVLFGYLHFKLKSSRYCYKDKQAVDHDKFKSLKKLLCESYDNIPFYNEKYSAAGFDPHKDFNCLSDFNKVPILSKREARENQDKLINHAKSQFCLEFKTSGSTGNPFRALISPRHWIIEQSCIWRHWSWAGYKFRDKMAIVRSHVPKNDNDLIRIDKLRNFHYFSPFHLSDKHIEFYLEKMNEFGITFLRGYPSSILAIANYAQKHPNVKLPKFKGILTASERLAENDKRKMEKYLNAPVFNHYGLAEQIVMFGGCEEGTHLHNYEEYGHLELLDIEGSSFKRSLELI</sequence>
<comment type="caution">
    <text evidence="1">The sequence shown here is derived from an EMBL/GenBank/DDBJ whole genome shotgun (WGS) entry which is preliminary data.</text>
</comment>
<evidence type="ECO:0000313" key="2">
    <source>
        <dbReference type="Proteomes" id="UP000036850"/>
    </source>
</evidence>
<dbReference type="AlphaFoldDB" id="A0A0L0ET71"/>
<dbReference type="InterPro" id="IPR053158">
    <property type="entry name" value="CapK_Type1_Caps_Biosynth"/>
</dbReference>
<dbReference type="PATRIC" id="fig|43658.6.peg.4174"/>
<reference evidence="2" key="1">
    <citation type="submission" date="2015-07" db="EMBL/GenBank/DDBJ databases">
        <title>Draft genome sequence of a Pseudoalteromonas rubra strain, OCN096, isolated from Kaneohe Bay, Oahu, Hawaii.</title>
        <authorList>
            <person name="Beurmann S."/>
            <person name="Ushijima B."/>
            <person name="Belcaid M."/>
            <person name="Callahan S.M."/>
            <person name="Aeby G.S."/>
        </authorList>
    </citation>
    <scope>NUCLEOTIDE SEQUENCE [LARGE SCALE GENOMIC DNA]</scope>
    <source>
        <strain evidence="2">OCN096</strain>
    </source>
</reference>
<dbReference type="OrthoDB" id="580775at2"/>
<accession>A0A0L0ET71</accession>
<dbReference type="Gene3D" id="3.40.50.12780">
    <property type="entry name" value="N-terminal domain of ligase-like"/>
    <property type="match status" value="1"/>
</dbReference>
<dbReference type="SUPFAM" id="SSF56801">
    <property type="entry name" value="Acetyl-CoA synthetase-like"/>
    <property type="match status" value="1"/>
</dbReference>
<dbReference type="InterPro" id="IPR042099">
    <property type="entry name" value="ANL_N_sf"/>
</dbReference>
<proteinExistence type="predicted"/>
<evidence type="ECO:0000313" key="1">
    <source>
        <dbReference type="EMBL" id="KNC67560.1"/>
    </source>
</evidence>
<dbReference type="PANTHER" id="PTHR36932">
    <property type="entry name" value="CAPSULAR POLYSACCHARIDE BIOSYNTHESIS PROTEIN"/>
    <property type="match status" value="1"/>
</dbReference>
<dbReference type="Proteomes" id="UP000036850">
    <property type="component" value="Unassembled WGS sequence"/>
</dbReference>
<organism evidence="1 2">
    <name type="scientific">Pseudoalteromonas rubra</name>
    <dbReference type="NCBI Taxonomy" id="43658"/>
    <lineage>
        <taxon>Bacteria</taxon>
        <taxon>Pseudomonadati</taxon>
        <taxon>Pseudomonadota</taxon>
        <taxon>Gammaproteobacteria</taxon>
        <taxon>Alteromonadales</taxon>
        <taxon>Pseudoalteromonadaceae</taxon>
        <taxon>Pseudoalteromonas</taxon>
    </lineage>
</organism>
<dbReference type="PANTHER" id="PTHR36932:SF1">
    <property type="entry name" value="CAPSULAR POLYSACCHARIDE BIOSYNTHESIS PROTEIN"/>
    <property type="match status" value="1"/>
</dbReference>
<protein>
    <recommendedName>
        <fullName evidence="3">AMP-dependent synthetase/ligase domain-containing protein</fullName>
    </recommendedName>
</protein>